<name>A0ACC1PQV0_9APHY</name>
<keyword evidence="2" id="KW-1185">Reference proteome</keyword>
<evidence type="ECO:0000313" key="1">
    <source>
        <dbReference type="EMBL" id="KAJ2996684.1"/>
    </source>
</evidence>
<accession>A0ACC1PQV0</accession>
<dbReference type="EMBL" id="JANSHE010002042">
    <property type="protein sequence ID" value="KAJ2996684.1"/>
    <property type="molecule type" value="Genomic_DNA"/>
</dbReference>
<dbReference type="Proteomes" id="UP001144978">
    <property type="component" value="Unassembled WGS sequence"/>
</dbReference>
<organism evidence="1 2">
    <name type="scientific">Trametes sanguinea</name>
    <dbReference type="NCBI Taxonomy" id="158606"/>
    <lineage>
        <taxon>Eukaryota</taxon>
        <taxon>Fungi</taxon>
        <taxon>Dikarya</taxon>
        <taxon>Basidiomycota</taxon>
        <taxon>Agaricomycotina</taxon>
        <taxon>Agaricomycetes</taxon>
        <taxon>Polyporales</taxon>
        <taxon>Polyporaceae</taxon>
        <taxon>Trametes</taxon>
    </lineage>
</organism>
<proteinExistence type="predicted"/>
<reference evidence="1" key="1">
    <citation type="submission" date="2022-08" db="EMBL/GenBank/DDBJ databases">
        <title>Genome Sequence of Pycnoporus sanguineus.</title>
        <authorList>
            <person name="Buettner E."/>
        </authorList>
    </citation>
    <scope>NUCLEOTIDE SEQUENCE</scope>
    <source>
        <strain evidence="1">CG-C14</strain>
    </source>
</reference>
<evidence type="ECO:0000313" key="2">
    <source>
        <dbReference type="Proteomes" id="UP001144978"/>
    </source>
</evidence>
<protein>
    <submittedName>
        <fullName evidence="1">Uncharacterized protein</fullName>
    </submittedName>
</protein>
<comment type="caution">
    <text evidence="1">The sequence shown here is derived from an EMBL/GenBank/DDBJ whole genome shotgun (WGS) entry which is preliminary data.</text>
</comment>
<gene>
    <name evidence="1" type="ORF">NUW54_g7213</name>
</gene>
<sequence>MAPRKPPCKWTDDHLETMLDSLYTQKAGFGQGGNPQNSHFQAACDAVNDEYGASQNQPKTVRSVQDKWRYLRSIFAGLRAWDSRSGLSYDDAEYGCGVDDSTQDQWMKHLAEHKAIAPYRNTPWKWYAQMKTICTAVPVKGQRVFSASMQSQPAAPQDDAEDEEAEPLSGEKDTKDTQTQVSTQNVRDKTPVEYSDDEDVLVSASQKVAGTPGLLKMKRQASDEQPKPGSQRKKSRPSGVQALIDANKRMDRVSDILENAFSILGSAASGVAAPKTPTRHEDTVADSSPMRARKAAASAATLEMQHLGDVVKVTKFLRYLEENPASVITYNTLVAPELLQAYVKQCLQEYEEKEERRALGM</sequence>